<feature type="chain" id="PRO_5020194460" evidence="2">
    <location>
        <begin position="20"/>
        <end position="573"/>
    </location>
</feature>
<feature type="domain" description="Histidine kinase/HSP90-like ATPase" evidence="3">
    <location>
        <begin position="477"/>
        <end position="568"/>
    </location>
</feature>
<dbReference type="Pfam" id="PF02518">
    <property type="entry name" value="HATPase_c"/>
    <property type="match status" value="1"/>
</dbReference>
<organism evidence="5 6">
    <name type="scientific">Niastella caeni</name>
    <dbReference type="NCBI Taxonomy" id="2569763"/>
    <lineage>
        <taxon>Bacteria</taxon>
        <taxon>Pseudomonadati</taxon>
        <taxon>Bacteroidota</taxon>
        <taxon>Chitinophagia</taxon>
        <taxon>Chitinophagales</taxon>
        <taxon>Chitinophagaceae</taxon>
        <taxon>Niastella</taxon>
    </lineage>
</organism>
<feature type="signal peptide" evidence="2">
    <location>
        <begin position="1"/>
        <end position="19"/>
    </location>
</feature>
<dbReference type="GO" id="GO:0000155">
    <property type="term" value="F:phosphorelay sensor kinase activity"/>
    <property type="evidence" value="ECO:0007669"/>
    <property type="project" value="InterPro"/>
</dbReference>
<dbReference type="Pfam" id="PF06580">
    <property type="entry name" value="His_kinase"/>
    <property type="match status" value="1"/>
</dbReference>
<dbReference type="InterPro" id="IPR036890">
    <property type="entry name" value="HATPase_C_sf"/>
</dbReference>
<dbReference type="RefSeq" id="WP_136580955.1">
    <property type="nucleotide sequence ID" value="NZ_STFF01000017.1"/>
</dbReference>
<sequence>MKQKAILLFLALLPMLLFAQPKTVQKLINGNPCDTCVIKYYLAHSNVLPYAFIGATANPLRLSSEYYAFKRSIPDQPFEQNAFFITDSIVNVVFLTEEEESAKRIQAFFKADKNYDYNEIEINIEKNKKQIAGWQVLSNLKPVEDYRINRIRYNGEKKDYIIGKWKSTHQTGELHFGYNDIVEITLRKKVSKEILRRFFIKRQLDRPVHFFYLQTEITSSNVKKVIRDFLDVQFDKAGLVRGDSAVQFKLNKGSIGMLMFKPLETGEGIEYSFTGTSNWQSIQRPQQPLSEGPFLLLDDTDILPGKTQTLYLRYKDQPGTIHKIEIQGVSNITKTSFFKVTAGFMLALLVFGGWYLLKRNRHKKQFAALSRKNKDIETRLSLLSGQLNPHFLFNSLNAIQGTINSNNSNEANNYIGDIARFMRNSMDYGKREFISLQEELHLETDYLQLEQRRKNFSFDLVIDKTINASQIDFPPLLLQPVLENSVRHAFGKNEDPALHINVSSVKYNLIISITDNGEGWNVNERKEGHGLGLVRKRIELINEKMQNMRIDMNIRSIPGEGTTTIFSFENWLA</sequence>
<dbReference type="OrthoDB" id="9809670at2"/>
<evidence type="ECO:0000256" key="1">
    <source>
        <dbReference type="SAM" id="Phobius"/>
    </source>
</evidence>
<dbReference type="InterPro" id="IPR050640">
    <property type="entry name" value="Bact_2-comp_sensor_kinase"/>
</dbReference>
<keyword evidence="2" id="KW-0732">Signal</keyword>
<protein>
    <submittedName>
        <fullName evidence="5">DUF1410 domain-containing protein</fullName>
    </submittedName>
</protein>
<feature type="transmembrane region" description="Helical" evidence="1">
    <location>
        <begin position="337"/>
        <end position="357"/>
    </location>
</feature>
<dbReference type="AlphaFoldDB" id="A0A4S8H6G2"/>
<evidence type="ECO:0000259" key="3">
    <source>
        <dbReference type="Pfam" id="PF02518"/>
    </source>
</evidence>
<reference evidence="5 6" key="1">
    <citation type="submission" date="2019-04" db="EMBL/GenBank/DDBJ databases">
        <title>Niastella caeni sp. nov., isolated from activated sludge.</title>
        <authorList>
            <person name="Sheng M."/>
        </authorList>
    </citation>
    <scope>NUCLEOTIDE SEQUENCE [LARGE SCALE GENOMIC DNA]</scope>
    <source>
        <strain evidence="5 6">HX-2-15</strain>
    </source>
</reference>
<dbReference type="GO" id="GO:0016020">
    <property type="term" value="C:membrane"/>
    <property type="evidence" value="ECO:0007669"/>
    <property type="project" value="InterPro"/>
</dbReference>
<keyword evidence="1" id="KW-0472">Membrane</keyword>
<gene>
    <name evidence="5" type="ORF">FAM09_30445</name>
</gene>
<keyword evidence="1" id="KW-1133">Transmembrane helix</keyword>
<dbReference type="Gene3D" id="3.30.565.10">
    <property type="entry name" value="Histidine kinase-like ATPase, C-terminal domain"/>
    <property type="match status" value="1"/>
</dbReference>
<dbReference type="PANTHER" id="PTHR34220:SF7">
    <property type="entry name" value="SENSOR HISTIDINE KINASE YPDA"/>
    <property type="match status" value="1"/>
</dbReference>
<dbReference type="EMBL" id="STFF01000017">
    <property type="protein sequence ID" value="THU30223.1"/>
    <property type="molecule type" value="Genomic_DNA"/>
</dbReference>
<evidence type="ECO:0000259" key="4">
    <source>
        <dbReference type="Pfam" id="PF06580"/>
    </source>
</evidence>
<feature type="domain" description="Signal transduction histidine kinase internal region" evidence="4">
    <location>
        <begin position="379"/>
        <end position="454"/>
    </location>
</feature>
<dbReference type="Proteomes" id="UP000306918">
    <property type="component" value="Unassembled WGS sequence"/>
</dbReference>
<dbReference type="SUPFAM" id="SSF55874">
    <property type="entry name" value="ATPase domain of HSP90 chaperone/DNA topoisomerase II/histidine kinase"/>
    <property type="match status" value="1"/>
</dbReference>
<dbReference type="InterPro" id="IPR010559">
    <property type="entry name" value="Sig_transdc_His_kin_internal"/>
</dbReference>
<keyword evidence="6" id="KW-1185">Reference proteome</keyword>
<name>A0A4S8H6G2_9BACT</name>
<proteinExistence type="predicted"/>
<evidence type="ECO:0000313" key="6">
    <source>
        <dbReference type="Proteomes" id="UP000306918"/>
    </source>
</evidence>
<dbReference type="InterPro" id="IPR003594">
    <property type="entry name" value="HATPase_dom"/>
</dbReference>
<keyword evidence="1" id="KW-0812">Transmembrane</keyword>
<accession>A0A4S8H6G2</accession>
<comment type="caution">
    <text evidence="5">The sequence shown here is derived from an EMBL/GenBank/DDBJ whole genome shotgun (WGS) entry which is preliminary data.</text>
</comment>
<evidence type="ECO:0000313" key="5">
    <source>
        <dbReference type="EMBL" id="THU30223.1"/>
    </source>
</evidence>
<dbReference type="PANTHER" id="PTHR34220">
    <property type="entry name" value="SENSOR HISTIDINE KINASE YPDA"/>
    <property type="match status" value="1"/>
</dbReference>
<evidence type="ECO:0000256" key="2">
    <source>
        <dbReference type="SAM" id="SignalP"/>
    </source>
</evidence>